<name>A0A7T8K0U6_CALRO</name>
<proteinExistence type="predicted"/>
<reference evidence="2" key="1">
    <citation type="submission" date="2021-01" db="EMBL/GenBank/DDBJ databases">
        <title>Caligus Genome Assembly.</title>
        <authorList>
            <person name="Gallardo-Escarate C."/>
        </authorList>
    </citation>
    <scope>NUCLEOTIDE SEQUENCE [LARGE SCALE GENOMIC DNA]</scope>
</reference>
<dbReference type="AlphaFoldDB" id="A0A7T8K0U6"/>
<dbReference type="EMBL" id="CP045900">
    <property type="protein sequence ID" value="QQP42387.1"/>
    <property type="molecule type" value="Genomic_DNA"/>
</dbReference>
<feature type="non-terminal residue" evidence="1">
    <location>
        <position position="1"/>
    </location>
</feature>
<sequence length="53" mass="6114">DLKPSAEKQWRIIKKEYVIKVRSDAAWTPIFIPAEIKFTNDVCGSDKGPGRYF</sequence>
<organism evidence="1 2">
    <name type="scientific">Caligus rogercresseyi</name>
    <name type="common">Sea louse</name>
    <dbReference type="NCBI Taxonomy" id="217165"/>
    <lineage>
        <taxon>Eukaryota</taxon>
        <taxon>Metazoa</taxon>
        <taxon>Ecdysozoa</taxon>
        <taxon>Arthropoda</taxon>
        <taxon>Crustacea</taxon>
        <taxon>Multicrustacea</taxon>
        <taxon>Hexanauplia</taxon>
        <taxon>Copepoda</taxon>
        <taxon>Siphonostomatoida</taxon>
        <taxon>Caligidae</taxon>
        <taxon>Caligus</taxon>
    </lineage>
</organism>
<accession>A0A7T8K0U6</accession>
<evidence type="ECO:0000313" key="1">
    <source>
        <dbReference type="EMBL" id="QQP42387.1"/>
    </source>
</evidence>
<keyword evidence="2" id="KW-1185">Reference proteome</keyword>
<feature type="non-terminal residue" evidence="1">
    <location>
        <position position="53"/>
    </location>
</feature>
<dbReference type="Proteomes" id="UP000595437">
    <property type="component" value="Chromosome 11"/>
</dbReference>
<evidence type="ECO:0000313" key="2">
    <source>
        <dbReference type="Proteomes" id="UP000595437"/>
    </source>
</evidence>
<protein>
    <submittedName>
        <fullName evidence="1">Uncharacterized protein</fullName>
    </submittedName>
</protein>
<gene>
    <name evidence="1" type="ORF">FKW44_017035</name>
</gene>